<dbReference type="EMBL" id="VIWU01000001">
    <property type="protein sequence ID" value="TWF80293.1"/>
    <property type="molecule type" value="Genomic_DNA"/>
</dbReference>
<evidence type="ECO:0000259" key="1">
    <source>
        <dbReference type="PROSITE" id="PS51352"/>
    </source>
</evidence>
<dbReference type="OrthoDB" id="9811352at2"/>
<dbReference type="SUPFAM" id="SSF52833">
    <property type="entry name" value="Thioredoxin-like"/>
    <property type="match status" value="1"/>
</dbReference>
<protein>
    <submittedName>
        <fullName evidence="2">Thiol-disulfide isomerase/thioredoxin</fullName>
    </submittedName>
</protein>
<comment type="caution">
    <text evidence="2">The sequence shown here is derived from an EMBL/GenBank/DDBJ whole genome shotgun (WGS) entry which is preliminary data.</text>
</comment>
<proteinExistence type="predicted"/>
<evidence type="ECO:0000313" key="3">
    <source>
        <dbReference type="Proteomes" id="UP000321261"/>
    </source>
</evidence>
<dbReference type="Pfam" id="PF08534">
    <property type="entry name" value="Redoxin"/>
    <property type="match status" value="1"/>
</dbReference>
<dbReference type="RefSeq" id="WP_147258996.1">
    <property type="nucleotide sequence ID" value="NZ_VIWU01000001.1"/>
</dbReference>
<dbReference type="AlphaFoldDB" id="A0A561SZK6"/>
<dbReference type="InterPro" id="IPR013766">
    <property type="entry name" value="Thioredoxin_domain"/>
</dbReference>
<dbReference type="GO" id="GO:0016853">
    <property type="term" value="F:isomerase activity"/>
    <property type="evidence" value="ECO:0007669"/>
    <property type="project" value="UniProtKB-KW"/>
</dbReference>
<dbReference type="Proteomes" id="UP000321261">
    <property type="component" value="Unassembled WGS sequence"/>
</dbReference>
<dbReference type="Pfam" id="PF17991">
    <property type="entry name" value="Thioredoxin_10"/>
    <property type="match status" value="1"/>
</dbReference>
<keyword evidence="2" id="KW-0413">Isomerase</keyword>
<evidence type="ECO:0000313" key="2">
    <source>
        <dbReference type="EMBL" id="TWF80293.1"/>
    </source>
</evidence>
<sequence length="328" mass="36549">MTAKAELRVEGRLPELGGATAWLHSRPLTPADLRGKVVIVQFCTFSCINWLRTVPYVKAWDRKYRDHGLVVIGVHSPEFPFEHDLQKIKSALGGMGVDYPVAVDNQFAVWRAFDNAYWPALYFVDAEGRIRHHHFGEEDYERSERVIQRLLTETGSSDVDEDLVSVEPDGVYLSADWGTLRTPETYVGYARATGFASPGGLEPDGRTVYVEPSKLELNQWALSGDWTVGEQITTLNEPGGRIRHRFHGRDLNIVLGSRAGAGPVHFLVLLDGEPPNGASGLDVDERGIGTVSEERLYQLIRQDAPMAERTFEITFLDAGAQAYVFTFG</sequence>
<gene>
    <name evidence="2" type="ORF">FHX44_116236</name>
</gene>
<dbReference type="GO" id="GO:0016491">
    <property type="term" value="F:oxidoreductase activity"/>
    <property type="evidence" value="ECO:0007669"/>
    <property type="project" value="InterPro"/>
</dbReference>
<organism evidence="2 3">
    <name type="scientific">Pseudonocardia hierapolitana</name>
    <dbReference type="NCBI Taxonomy" id="1128676"/>
    <lineage>
        <taxon>Bacteria</taxon>
        <taxon>Bacillati</taxon>
        <taxon>Actinomycetota</taxon>
        <taxon>Actinomycetes</taxon>
        <taxon>Pseudonocardiales</taxon>
        <taxon>Pseudonocardiaceae</taxon>
        <taxon>Pseudonocardia</taxon>
    </lineage>
</organism>
<dbReference type="InterPro" id="IPR041017">
    <property type="entry name" value="Thioredoxin_10"/>
</dbReference>
<dbReference type="PANTHER" id="PTHR46388:SF2">
    <property type="entry name" value="NHL REPEAT-CONTAINING PROTEIN 2"/>
    <property type="match status" value="1"/>
</dbReference>
<accession>A0A561SZK6</accession>
<name>A0A561SZK6_9PSEU</name>
<feature type="domain" description="Thioredoxin" evidence="1">
    <location>
        <begin position="7"/>
        <end position="152"/>
    </location>
</feature>
<dbReference type="Gene3D" id="2.60.120.260">
    <property type="entry name" value="Galactose-binding domain-like"/>
    <property type="match status" value="1"/>
</dbReference>
<dbReference type="InterPro" id="IPR013740">
    <property type="entry name" value="Redoxin"/>
</dbReference>
<keyword evidence="3" id="KW-1185">Reference proteome</keyword>
<dbReference type="PROSITE" id="PS51352">
    <property type="entry name" value="THIOREDOXIN_2"/>
    <property type="match status" value="1"/>
</dbReference>
<dbReference type="PANTHER" id="PTHR46388">
    <property type="entry name" value="NHL REPEAT-CONTAINING PROTEIN 2"/>
    <property type="match status" value="1"/>
</dbReference>
<dbReference type="Gene3D" id="3.40.30.10">
    <property type="entry name" value="Glutaredoxin"/>
    <property type="match status" value="1"/>
</dbReference>
<reference evidence="2 3" key="1">
    <citation type="submission" date="2019-06" db="EMBL/GenBank/DDBJ databases">
        <title>Sequencing the genomes of 1000 actinobacteria strains.</title>
        <authorList>
            <person name="Klenk H.-P."/>
        </authorList>
    </citation>
    <scope>NUCLEOTIDE SEQUENCE [LARGE SCALE GENOMIC DNA]</scope>
    <source>
        <strain evidence="2 3">DSM 45671</strain>
    </source>
</reference>
<dbReference type="InterPro" id="IPR036249">
    <property type="entry name" value="Thioredoxin-like_sf"/>
</dbReference>